<keyword evidence="3" id="KW-1185">Reference proteome</keyword>
<sequence length="411" mass="45601">MAQEPLDIATARSQFPALRQDQVFFDNAGGSQILGSVINSVTKYLSSTNVQLGATYATGRASTSKVVAGHAAGARYVNAETDEVVFGSSTTQLLRNLSHILNFPAGSELVLSSLDHEANIAPWVALAARHNYTIKWWTCPKGTKDPLLTPDNLAPLLSSKTRLVACTHASNILGSIHDIRALSAVIRKQAPDALFVVDGVAFAPHRAIDMKDMGVDVYCFSWYKVYGPHVAMMYVRRDTQEKLDTLGHYFHPRDAEHMLGCAGGCYESVQAVGEIVEYLGGEEMKKRRECFEKIAKHEKKLQACLLDYLNSRNDVTIFGWRSADPALRVPTVSFQLKGHRAQDVVEAIEGKSNFGFRWGHFYSKRLVETVLGTDEQGVIRVSMVHYNSLEEVKRFIEALKEHFPGPKAMKL</sequence>
<dbReference type="OrthoDB" id="420046at2759"/>
<dbReference type="Pfam" id="PF00266">
    <property type="entry name" value="Aminotran_5"/>
    <property type="match status" value="1"/>
</dbReference>
<protein>
    <submittedName>
        <fullName evidence="2">Cysteine desulfurase</fullName>
    </submittedName>
</protein>
<dbReference type="Gene3D" id="3.90.1150.10">
    <property type="entry name" value="Aspartate Aminotransferase, domain 1"/>
    <property type="match status" value="1"/>
</dbReference>
<evidence type="ECO:0000313" key="3">
    <source>
        <dbReference type="Proteomes" id="UP000800041"/>
    </source>
</evidence>
<dbReference type="AlphaFoldDB" id="A0A6G1GNH6"/>
<dbReference type="InterPro" id="IPR015422">
    <property type="entry name" value="PyrdxlP-dep_Trfase_small"/>
</dbReference>
<dbReference type="InterPro" id="IPR000192">
    <property type="entry name" value="Aminotrans_V_dom"/>
</dbReference>
<dbReference type="PANTHER" id="PTHR43586">
    <property type="entry name" value="CYSTEINE DESULFURASE"/>
    <property type="match status" value="1"/>
</dbReference>
<accession>A0A6G1GNH6</accession>
<evidence type="ECO:0000313" key="2">
    <source>
        <dbReference type="EMBL" id="KAF1982471.1"/>
    </source>
</evidence>
<evidence type="ECO:0000259" key="1">
    <source>
        <dbReference type="Pfam" id="PF00266"/>
    </source>
</evidence>
<dbReference type="Proteomes" id="UP000800041">
    <property type="component" value="Unassembled WGS sequence"/>
</dbReference>
<dbReference type="InterPro" id="IPR015424">
    <property type="entry name" value="PyrdxlP-dep_Trfase"/>
</dbReference>
<reference evidence="2" key="1">
    <citation type="journal article" date="2020" name="Stud. Mycol.">
        <title>101 Dothideomycetes genomes: a test case for predicting lifestyles and emergence of pathogens.</title>
        <authorList>
            <person name="Haridas S."/>
            <person name="Albert R."/>
            <person name="Binder M."/>
            <person name="Bloem J."/>
            <person name="Labutti K."/>
            <person name="Salamov A."/>
            <person name="Andreopoulos B."/>
            <person name="Baker S."/>
            <person name="Barry K."/>
            <person name="Bills G."/>
            <person name="Bluhm B."/>
            <person name="Cannon C."/>
            <person name="Castanera R."/>
            <person name="Culley D."/>
            <person name="Daum C."/>
            <person name="Ezra D."/>
            <person name="Gonzalez J."/>
            <person name="Henrissat B."/>
            <person name="Kuo A."/>
            <person name="Liang C."/>
            <person name="Lipzen A."/>
            <person name="Lutzoni F."/>
            <person name="Magnuson J."/>
            <person name="Mondo S."/>
            <person name="Nolan M."/>
            <person name="Ohm R."/>
            <person name="Pangilinan J."/>
            <person name="Park H.-J."/>
            <person name="Ramirez L."/>
            <person name="Alfaro M."/>
            <person name="Sun H."/>
            <person name="Tritt A."/>
            <person name="Yoshinaga Y."/>
            <person name="Zwiers L.-H."/>
            <person name="Turgeon B."/>
            <person name="Goodwin S."/>
            <person name="Spatafora J."/>
            <person name="Crous P."/>
            <person name="Grigoriev I."/>
        </authorList>
    </citation>
    <scope>NUCLEOTIDE SEQUENCE</scope>
    <source>
        <strain evidence="2">CBS 113979</strain>
    </source>
</reference>
<dbReference type="Gene3D" id="3.40.640.10">
    <property type="entry name" value="Type I PLP-dependent aspartate aminotransferase-like (Major domain)"/>
    <property type="match status" value="1"/>
</dbReference>
<feature type="domain" description="Aminotransferase class V" evidence="1">
    <location>
        <begin position="23"/>
        <end position="395"/>
    </location>
</feature>
<dbReference type="PANTHER" id="PTHR43586:SF21">
    <property type="entry name" value="PYRIDOXAL PHOSPHATE (PLP)-DEPENDENT ASPARTATE AMINOTRANSFERASE SUPERFAMILY"/>
    <property type="match status" value="1"/>
</dbReference>
<name>A0A6G1GNH6_9PEZI</name>
<dbReference type="SUPFAM" id="SSF53383">
    <property type="entry name" value="PLP-dependent transferases"/>
    <property type="match status" value="1"/>
</dbReference>
<dbReference type="EMBL" id="ML977184">
    <property type="protein sequence ID" value="KAF1982471.1"/>
    <property type="molecule type" value="Genomic_DNA"/>
</dbReference>
<proteinExistence type="predicted"/>
<gene>
    <name evidence="2" type="ORF">K402DRAFT_384623</name>
</gene>
<dbReference type="InterPro" id="IPR015421">
    <property type="entry name" value="PyrdxlP-dep_Trfase_major"/>
</dbReference>
<organism evidence="2 3">
    <name type="scientific">Aulographum hederae CBS 113979</name>
    <dbReference type="NCBI Taxonomy" id="1176131"/>
    <lineage>
        <taxon>Eukaryota</taxon>
        <taxon>Fungi</taxon>
        <taxon>Dikarya</taxon>
        <taxon>Ascomycota</taxon>
        <taxon>Pezizomycotina</taxon>
        <taxon>Dothideomycetes</taxon>
        <taxon>Pleosporomycetidae</taxon>
        <taxon>Aulographales</taxon>
        <taxon>Aulographaceae</taxon>
    </lineage>
</organism>